<dbReference type="InterPro" id="IPR047057">
    <property type="entry name" value="MerR_fam"/>
</dbReference>
<gene>
    <name evidence="3" type="ORF">OQ252_11315</name>
</gene>
<evidence type="ECO:0000313" key="4">
    <source>
        <dbReference type="Proteomes" id="UP001526446"/>
    </source>
</evidence>
<name>A0ABT3Q9L4_9PROT</name>
<sequence length="259" mass="29409">MGQFLSIGNIAQACGMSIRSLRHLETHGLIQPVRTEAGRRVYSEEHVHQLSRILLLKRAGYRLGDIARIIQNQTLDPKALLDVQITCLTRQKAAITRALSSLKEARALLQAQKHLDATGLCTLIREGERLMMQKAMHPVLDQYFIKADKQRWEELAQTLFPPDKQTLYQQQWSTLITRIETAMETGLDATAPAAKALAQEWLALQAPLAEALRPEHWGRAAKMYSEMDQWKTEERTAPFSKEVYIFISRAAKALKNPEP</sequence>
<dbReference type="Pfam" id="PF13411">
    <property type="entry name" value="MerR_1"/>
    <property type="match status" value="1"/>
</dbReference>
<accession>A0ABT3Q9L4</accession>
<dbReference type="Gene3D" id="1.10.1660.10">
    <property type="match status" value="1"/>
</dbReference>
<dbReference type="CDD" id="cd00592">
    <property type="entry name" value="HTH_MerR-like"/>
    <property type="match status" value="1"/>
</dbReference>
<proteinExistence type="predicted"/>
<dbReference type="SMART" id="SM00422">
    <property type="entry name" value="HTH_MERR"/>
    <property type="match status" value="1"/>
</dbReference>
<keyword evidence="1" id="KW-0238">DNA-binding</keyword>
<keyword evidence="4" id="KW-1185">Reference proteome</keyword>
<feature type="domain" description="HTH merR-type" evidence="2">
    <location>
        <begin position="1"/>
        <end position="72"/>
    </location>
</feature>
<dbReference type="InterPro" id="IPR009061">
    <property type="entry name" value="DNA-bd_dom_put_sf"/>
</dbReference>
<dbReference type="RefSeq" id="WP_166122991.1">
    <property type="nucleotide sequence ID" value="NZ_JAPIUX010000018.1"/>
</dbReference>
<dbReference type="PANTHER" id="PTHR30204:SF93">
    <property type="entry name" value="HTH MERR-TYPE DOMAIN-CONTAINING PROTEIN"/>
    <property type="match status" value="1"/>
</dbReference>
<organism evidence="3 4">
    <name type="scientific">Acetobacter farinalis</name>
    <dbReference type="NCBI Taxonomy" id="1260984"/>
    <lineage>
        <taxon>Bacteria</taxon>
        <taxon>Pseudomonadati</taxon>
        <taxon>Pseudomonadota</taxon>
        <taxon>Alphaproteobacteria</taxon>
        <taxon>Acetobacterales</taxon>
        <taxon>Acetobacteraceae</taxon>
        <taxon>Acetobacter</taxon>
    </lineage>
</organism>
<reference evidence="3 4" key="1">
    <citation type="submission" date="2022-11" db="EMBL/GenBank/DDBJ databases">
        <title>Genome sequencing of Acetobacter type strain.</title>
        <authorList>
            <person name="Heo J."/>
            <person name="Lee D."/>
            <person name="Han B.-H."/>
            <person name="Hong S.-B."/>
            <person name="Kwon S.-W."/>
        </authorList>
    </citation>
    <scope>NUCLEOTIDE SEQUENCE [LARGE SCALE GENOMIC DNA]</scope>
    <source>
        <strain evidence="3 4">KACC 21251</strain>
    </source>
</reference>
<dbReference type="InterPro" id="IPR000551">
    <property type="entry name" value="MerR-type_HTH_dom"/>
</dbReference>
<evidence type="ECO:0000256" key="1">
    <source>
        <dbReference type="ARBA" id="ARBA00023125"/>
    </source>
</evidence>
<comment type="caution">
    <text evidence="3">The sequence shown here is derived from an EMBL/GenBank/DDBJ whole genome shotgun (WGS) entry which is preliminary data.</text>
</comment>
<dbReference type="EMBL" id="JAPIUX010000018">
    <property type="protein sequence ID" value="MCX2561980.1"/>
    <property type="molecule type" value="Genomic_DNA"/>
</dbReference>
<evidence type="ECO:0000313" key="3">
    <source>
        <dbReference type="EMBL" id="MCX2561980.1"/>
    </source>
</evidence>
<evidence type="ECO:0000259" key="2">
    <source>
        <dbReference type="PROSITE" id="PS50937"/>
    </source>
</evidence>
<dbReference type="PROSITE" id="PS50937">
    <property type="entry name" value="HTH_MERR_2"/>
    <property type="match status" value="1"/>
</dbReference>
<dbReference type="SUPFAM" id="SSF46955">
    <property type="entry name" value="Putative DNA-binding domain"/>
    <property type="match status" value="1"/>
</dbReference>
<dbReference type="PANTHER" id="PTHR30204">
    <property type="entry name" value="REDOX-CYCLING DRUG-SENSING TRANSCRIPTIONAL ACTIVATOR SOXR"/>
    <property type="match status" value="1"/>
</dbReference>
<protein>
    <submittedName>
        <fullName evidence="3">MerR family transcriptional regulator</fullName>
    </submittedName>
</protein>
<dbReference type="Proteomes" id="UP001526446">
    <property type="component" value="Unassembled WGS sequence"/>
</dbReference>